<reference evidence="2" key="1">
    <citation type="journal article" date="2023" name="Front. Plant Sci.">
        <title>Chromosomal-level genome assembly of Melastoma candidum provides insights into trichome evolution.</title>
        <authorList>
            <person name="Zhong Y."/>
            <person name="Wu W."/>
            <person name="Sun C."/>
            <person name="Zou P."/>
            <person name="Liu Y."/>
            <person name="Dai S."/>
            <person name="Zhou R."/>
        </authorList>
    </citation>
    <scope>NUCLEOTIDE SEQUENCE [LARGE SCALE GENOMIC DNA]</scope>
</reference>
<dbReference type="Proteomes" id="UP001057402">
    <property type="component" value="Chromosome 2"/>
</dbReference>
<name>A0ACB9SB30_9MYRT</name>
<comment type="caution">
    <text evidence="1">The sequence shown here is derived from an EMBL/GenBank/DDBJ whole genome shotgun (WGS) entry which is preliminary data.</text>
</comment>
<dbReference type="EMBL" id="CM042881">
    <property type="protein sequence ID" value="KAI4387246.1"/>
    <property type="molecule type" value="Genomic_DNA"/>
</dbReference>
<organism evidence="1 2">
    <name type="scientific">Melastoma candidum</name>
    <dbReference type="NCBI Taxonomy" id="119954"/>
    <lineage>
        <taxon>Eukaryota</taxon>
        <taxon>Viridiplantae</taxon>
        <taxon>Streptophyta</taxon>
        <taxon>Embryophyta</taxon>
        <taxon>Tracheophyta</taxon>
        <taxon>Spermatophyta</taxon>
        <taxon>Magnoliopsida</taxon>
        <taxon>eudicotyledons</taxon>
        <taxon>Gunneridae</taxon>
        <taxon>Pentapetalae</taxon>
        <taxon>rosids</taxon>
        <taxon>malvids</taxon>
        <taxon>Myrtales</taxon>
        <taxon>Melastomataceae</taxon>
        <taxon>Melastomatoideae</taxon>
        <taxon>Melastomateae</taxon>
        <taxon>Melastoma</taxon>
    </lineage>
</organism>
<evidence type="ECO:0000313" key="1">
    <source>
        <dbReference type="EMBL" id="KAI4387246.1"/>
    </source>
</evidence>
<gene>
    <name evidence="1" type="ORF">MLD38_005091</name>
</gene>
<proteinExistence type="predicted"/>
<evidence type="ECO:0000313" key="2">
    <source>
        <dbReference type="Proteomes" id="UP001057402"/>
    </source>
</evidence>
<sequence>MGESVTSSSPIVTGAARGQSGWPEGRVIAKDCQCTSSPTSPRVLRVIPFCFILVIVEGANGSGRTTRRRIGREVVLVCFLCWESRNRGPAFEWTYDCEKSFLELRNRLTSAPVLVLPCGSGGFAVYCDASYFGLGAVLMQHGRAVAYASRQLKVHEQNYPTHDLELAAVVFALKIWRHYLYGETFEIFTDHKSLKYLFSQDELNMRQRRWMELIKDYDCTISYHLGRANVVADALSRKTASLTSIEVEEWRLREQVNEIGVRVGFSGSGPLLATMIIGSRLMDLIRAAQLQDPYLTEERSKLQVQVDTEFSVSEDDLLRYQGRICIPVQEDLRNLIMDEAHLSAYSIHPRVTKMYQNLRKQYWWSGMKRDVAQYVSRCLTCQRVKIEHRRPGGELQPLPIPEWKWDEIAMDFVTNLPRTVQGFDSVWVIVDRLTKSTHFIPISVTYSVAKLAKLYVKEVIRLHGVPSVIVSDRDASIQMAPFEALYGRPCRTPLCWNESGEQAELGPEIVRDTTEMIRLI</sequence>
<accession>A0ACB9SB30</accession>
<protein>
    <submittedName>
        <fullName evidence="1">Uncharacterized protein</fullName>
    </submittedName>
</protein>
<keyword evidence="2" id="KW-1185">Reference proteome</keyword>